<keyword evidence="3" id="KW-0732">Signal</keyword>
<feature type="chain" id="PRO_5018032976" description="Alpha-2-macroglobulin domain-containing protein" evidence="3">
    <location>
        <begin position="18"/>
        <end position="2004"/>
    </location>
</feature>
<dbReference type="InterPro" id="IPR012910">
    <property type="entry name" value="Plug_dom"/>
</dbReference>
<dbReference type="Proteomes" id="UP000275348">
    <property type="component" value="Unassembled WGS sequence"/>
</dbReference>
<comment type="caution">
    <text evidence="6">The sequence shown here is derived from an EMBL/GenBank/DDBJ whole genome shotgun (WGS) entry which is preliminary data.</text>
</comment>
<evidence type="ECO:0000259" key="4">
    <source>
        <dbReference type="SMART" id="SM01359"/>
    </source>
</evidence>
<reference evidence="6 7" key="1">
    <citation type="submission" date="2018-10" db="EMBL/GenBank/DDBJ databases">
        <authorList>
            <person name="Chen X."/>
        </authorList>
    </citation>
    <scope>NUCLEOTIDE SEQUENCE [LARGE SCALE GENOMIC DNA]</scope>
    <source>
        <strain evidence="6 7">YIM 102668</strain>
    </source>
</reference>
<dbReference type="SMART" id="SM01360">
    <property type="entry name" value="A2M"/>
    <property type="match status" value="1"/>
</dbReference>
<proteinExistence type="inferred from homology"/>
<dbReference type="Gene3D" id="2.170.130.10">
    <property type="entry name" value="TonB-dependent receptor, plug domain"/>
    <property type="match status" value="1"/>
</dbReference>
<feature type="domain" description="Alpha-2-macroglobulin bait region" evidence="4">
    <location>
        <begin position="931"/>
        <end position="1073"/>
    </location>
</feature>
<keyword evidence="7" id="KW-1185">Reference proteome</keyword>
<dbReference type="InterPro" id="IPR001599">
    <property type="entry name" value="Macroglobln_a2"/>
</dbReference>
<comment type="similarity">
    <text evidence="1">Belongs to the protease inhibitor I39 (alpha-2-macroglobulin) family. Bacterial alpha-2-macroglobulin subfamily.</text>
</comment>
<dbReference type="Pfam" id="PF07715">
    <property type="entry name" value="Plug"/>
    <property type="match status" value="1"/>
</dbReference>
<dbReference type="Pfam" id="PF07703">
    <property type="entry name" value="A2M_BRD"/>
    <property type="match status" value="1"/>
</dbReference>
<evidence type="ECO:0000313" key="6">
    <source>
        <dbReference type="EMBL" id="RLZ12790.1"/>
    </source>
</evidence>
<evidence type="ECO:0000256" key="2">
    <source>
        <dbReference type="SAM" id="Coils"/>
    </source>
</evidence>
<dbReference type="InterPro" id="IPR011625">
    <property type="entry name" value="A2M_N_BRD"/>
</dbReference>
<protein>
    <recommendedName>
        <fullName evidence="8">Alpha-2-macroglobulin domain-containing protein</fullName>
    </recommendedName>
</protein>
<dbReference type="PANTHER" id="PTHR40094">
    <property type="entry name" value="ALPHA-2-MACROGLOBULIN HOMOLOG"/>
    <property type="match status" value="1"/>
</dbReference>
<evidence type="ECO:0008006" key="8">
    <source>
        <dbReference type="Google" id="ProtNLM"/>
    </source>
</evidence>
<dbReference type="NCBIfam" id="TIGR04057">
    <property type="entry name" value="SusC_RagA_signa"/>
    <property type="match status" value="1"/>
</dbReference>
<dbReference type="SUPFAM" id="SSF56935">
    <property type="entry name" value="Porins"/>
    <property type="match status" value="1"/>
</dbReference>
<dbReference type="EMBL" id="RDOJ01000001">
    <property type="protein sequence ID" value="RLZ12790.1"/>
    <property type="molecule type" value="Genomic_DNA"/>
</dbReference>
<evidence type="ECO:0000259" key="5">
    <source>
        <dbReference type="SMART" id="SM01360"/>
    </source>
</evidence>
<dbReference type="PANTHER" id="PTHR40094:SF1">
    <property type="entry name" value="UBIQUITIN DOMAIN-CONTAINING PROTEIN"/>
    <property type="match status" value="1"/>
</dbReference>
<dbReference type="InterPro" id="IPR037066">
    <property type="entry name" value="Plug_dom_sf"/>
</dbReference>
<dbReference type="InterPro" id="IPR023997">
    <property type="entry name" value="TonB-dep_OMP_SusC/RagA_CS"/>
</dbReference>
<dbReference type="GO" id="GO:0004866">
    <property type="term" value="F:endopeptidase inhibitor activity"/>
    <property type="evidence" value="ECO:0007669"/>
    <property type="project" value="InterPro"/>
</dbReference>
<feature type="coiled-coil region" evidence="2">
    <location>
        <begin position="218"/>
        <end position="245"/>
    </location>
</feature>
<organism evidence="6 7">
    <name type="scientific">Faecalibacter macacae</name>
    <dbReference type="NCBI Taxonomy" id="1859289"/>
    <lineage>
        <taxon>Bacteria</taxon>
        <taxon>Pseudomonadati</taxon>
        <taxon>Bacteroidota</taxon>
        <taxon>Flavobacteriia</taxon>
        <taxon>Flavobacteriales</taxon>
        <taxon>Weeksellaceae</taxon>
        <taxon>Faecalibacter</taxon>
    </lineage>
</organism>
<dbReference type="Pfam" id="PF17973">
    <property type="entry name" value="bMG10"/>
    <property type="match status" value="1"/>
</dbReference>
<feature type="domain" description="Alpha-2-macroglobulin" evidence="5">
    <location>
        <begin position="1275"/>
        <end position="1365"/>
    </location>
</feature>
<dbReference type="InterPro" id="IPR051802">
    <property type="entry name" value="YfhM-like"/>
</dbReference>
<dbReference type="Gene3D" id="1.50.10.20">
    <property type="match status" value="1"/>
</dbReference>
<evidence type="ECO:0000313" key="7">
    <source>
        <dbReference type="Proteomes" id="UP000275348"/>
    </source>
</evidence>
<dbReference type="RefSeq" id="WP_121933366.1">
    <property type="nucleotide sequence ID" value="NZ_RDOJ01000001.1"/>
</dbReference>
<evidence type="ECO:0000256" key="3">
    <source>
        <dbReference type="SAM" id="SignalP"/>
    </source>
</evidence>
<dbReference type="SMART" id="SM01359">
    <property type="entry name" value="A2M_N_2"/>
    <property type="match status" value="1"/>
</dbReference>
<evidence type="ECO:0000256" key="1">
    <source>
        <dbReference type="ARBA" id="ARBA00010556"/>
    </source>
</evidence>
<accession>A0A3L9MI78</accession>
<keyword evidence="2" id="KW-0175">Coiled coil</keyword>
<dbReference type="InterPro" id="IPR041246">
    <property type="entry name" value="Bact_MG10"/>
</dbReference>
<dbReference type="Pfam" id="PF00207">
    <property type="entry name" value="A2M"/>
    <property type="match status" value="1"/>
</dbReference>
<feature type="signal peptide" evidence="3">
    <location>
        <begin position="1"/>
        <end position="17"/>
    </location>
</feature>
<sequence>MKFKALLFLFLSISTFGQNFNFTSTWDSIRDNLSKKNYQNANLFINQAKTNALNENKKSEYLFAVFQEIQSLRHTHTNQFIFVEKAAIILENEIKTGSKPEQAILNHYYANLLFDRIHIKPIKEDDTSTNFLNWSKVKKLDFVDSLLVQSVKDYHILQQEPAKNWKLLFTSNQFDNEKNKDIKTSYANYNSFSIAPTLFHLIGNLYLNGINNIYGNFINDKESRNQILKQKITFIQNEIERLNTEKKYNEAKAYQYYLNLGYNRNEQDFEQLISELKKNTADFNAQILFNTINSQDYTYYYNRKYIQDAIPKIDQAIELYPNTIWTNNLIQLKKKITRPSFSIEIPDSYSTKEFIPINITSAKVPQLYLKIYKNNHPFDKKVFDFKYDTITKSYQTNAILEYEENVKLKAFDDYLNHETLYKINPLETGEYFIVASNNPSFTNDDETNIVQYTSFKISDYFVKLFEIGEAKNGNNYKTQIINRKTGFPLANTKIEIYNDGEKKDYDKVKTVKTNKAGEFFYTSDDDSDLKEDLEYLYLYIPSTKEFIDLSDYDLDEFNENDNESKIEKSATILTNRAIYRPSQEVFFKAIAFEKDNKKGKVLPNLELKAILHDANHQKIDSLTLTTNEFGSINGKFKLPEETLNGYFRISILDNKIYLTDQSFQVEEYKRPTYKVVLEQPAVNYNYGDEAIFKGFVESLSGARLNNVKVNYKISKSFESENTTNETVTDENGEFIIKLKLEGKSSFDYITIFTDAINTTGESQSTSLTYYYGKNPYKINISIPSIALNKDWKDVIINTENYNKKFAPLKGNVTIYQLPEADNIYGKHEYNFDSDYAILSTEEKKKYFGKYNLDDKNLDNKKKYWKNYKVIQTSSFDTNEKKFITINQPEKLKKGKYLIEAISIVNNDTISDFKIIKIAEDESFRFSNKEFLTVGFSQPTYKVGETFSVNFETDFKDEAVILLYLQEENKFKTTLVIPFKNGKATYSTKVTQALIDANFQIDYLMIHHNQYQSGSVKIPIQFSTHQLDIKTEVFRDKIQPGQQETWSIKVKNTSNEQANAEVLATMYDASLDQFASNNFSRKINWYSWPNYPFRINEFMYDFYDTSSLTNHHKTKVYNPLNFEYPQLKTRTFQPFYLFNTNYDIIKKSFSVGANTTFNQRSEFSVDEMLAGKVSGISLEEVVTVGYISNSVTIRGTASITGKNPLIVVDGVIQEDTFDISKLNIASTTVLKDQSATALYGSRGANGVIVITTDRKSTKDDSIDLSKVKTRTNLNETAFFFPTLRTDQNGNVAIEFTSPEALTEWKLLVFAHDKDLNSGDGTFTTKTQKDLMVSPHLPRFLRTNDEVVLSAQIQNISSQNLNGLARIELINPHTNEVINNLFDVVNNEKSFEVNAKQASLVEWRIKIPANLDDVIVKIVAGTSTFSDGEQQALSILSNKILVTEAETIVVLPNEEKEIKINIDQKNFKNLKIEVESNPLFSVLSILNRLATYPYDCTEQTTSKWYAYKMLEQIKTQYPSITIYFEEILKDKNVSTAFENEIKKTNTSWVNQAKTQKENLIELAKTLDGKNVSKELKALENKIISSQLKDGSFPWFEGGKTNIEITKQNLTYIGRVIKNHPNLVSNRLKESFEKGLNYLIEYNLNLNKSDKKTTPILTNYIDLMYIYQFHPITNTKLDEVKKMYQNQFNKIENYVGERDLTTRAKAAIITQFLENKTHAKNIITSLETEMISEQENGSYWNDATHYFLETPLSTQAILVEAFKANNKETTSLIQWMMLKHKQNAWQNTLSNNYTVSSILSTLKSKEISEQKVSIQGLEKMETTKVFGQEIFETKDRNQVSDSFTIKNNQTFNTYGSIEKTYEIPFEEIKAHQNKLRVEREILINENNDWIPLNREIKLGEKLKIRLTLIANEEISYVHLKDNRSAGFEPVYKPSGYSWNRILPYYFETKDTETNFFIDRLPKGNHTFEYEVKANHLGDFSAGISQVESMYNSSYKAHTKSNQIKIIN</sequence>
<dbReference type="InterPro" id="IPR002890">
    <property type="entry name" value="MG2"/>
</dbReference>
<dbReference type="Gene3D" id="2.60.40.1930">
    <property type="match status" value="1"/>
</dbReference>
<name>A0A3L9MI78_9FLAO</name>
<gene>
    <name evidence="6" type="ORF">EAH69_01145</name>
</gene>
<dbReference type="OrthoDB" id="9767116at2"/>
<dbReference type="Pfam" id="PF01835">
    <property type="entry name" value="MG2"/>
    <property type="match status" value="1"/>
</dbReference>